<dbReference type="RefSeq" id="WP_024132872.1">
    <property type="nucleotide sequence ID" value="NZ_CAJTBI010000053.1"/>
</dbReference>
<dbReference type="Pfam" id="PF06820">
    <property type="entry name" value="Phage_fiber_C"/>
    <property type="match status" value="1"/>
</dbReference>
<proteinExistence type="predicted"/>
<evidence type="ECO:0000313" key="3">
    <source>
        <dbReference type="EMBL" id="QBY29590.1"/>
    </source>
</evidence>
<organism evidence="3">
    <name type="scientific">Citrobacter rodentium</name>
    <dbReference type="NCBI Taxonomy" id="67825"/>
    <lineage>
        <taxon>Bacteria</taxon>
        <taxon>Pseudomonadati</taxon>
        <taxon>Pseudomonadota</taxon>
        <taxon>Gammaproteobacteria</taxon>
        <taxon>Enterobacterales</taxon>
        <taxon>Enterobacteriaceae</taxon>
        <taxon>Citrobacter</taxon>
    </lineage>
</organism>
<reference evidence="3" key="1">
    <citation type="submission" date="2019-03" db="EMBL/GenBank/DDBJ databases">
        <title>Complete genome sequence of enteropathogenic Citrobacter rodentium strain DBS100.</title>
        <authorList>
            <person name="Popov G."/>
            <person name="Fiebig A."/>
            <person name="Shideler S."/>
            <person name="Coombes B."/>
            <person name="Savchenko A."/>
        </authorList>
    </citation>
    <scope>NUCLEOTIDE SEQUENCE</scope>
    <source>
        <strain evidence="3">DBS100</strain>
    </source>
</reference>
<dbReference type="AlphaFoldDB" id="A0A482PPE0"/>
<gene>
    <name evidence="3" type="ORF">E2R62_12460</name>
</gene>
<evidence type="ECO:0000259" key="2">
    <source>
        <dbReference type="Pfam" id="PF06820"/>
    </source>
</evidence>
<dbReference type="EMBL" id="CP038008">
    <property type="protein sequence ID" value="QBY29590.1"/>
    <property type="molecule type" value="Genomic_DNA"/>
</dbReference>
<accession>A0A482PPE0</accession>
<dbReference type="InterPro" id="IPR009640">
    <property type="entry name" value="Phage_933W_L0121_C"/>
</dbReference>
<name>A0A482PPE0_CITRO</name>
<feature type="domain" description="Bacteriophage 933W L0121 tail fibre C-terminal" evidence="2">
    <location>
        <begin position="21"/>
        <end position="78"/>
    </location>
</feature>
<protein>
    <submittedName>
        <fullName evidence="3">Phage tail protein</fullName>
    </submittedName>
</protein>
<sequence length="78" mass="8354">MHSLCGCGKRGAGENGQSITAQLRPGPANILVSDENGIIPEQDTVITQVVILDAEKSVVRPLQIRRADGAWENIGEMK</sequence>
<evidence type="ECO:0000256" key="1">
    <source>
        <dbReference type="SAM" id="MobiDB-lite"/>
    </source>
</evidence>
<feature type="region of interest" description="Disordered" evidence="1">
    <location>
        <begin position="1"/>
        <end position="21"/>
    </location>
</feature>